<dbReference type="AlphaFoldDB" id="A0AAW2RI14"/>
<reference evidence="2" key="1">
    <citation type="submission" date="2020-06" db="EMBL/GenBank/DDBJ databases">
        <authorList>
            <person name="Li T."/>
            <person name="Hu X."/>
            <person name="Zhang T."/>
            <person name="Song X."/>
            <person name="Zhang H."/>
            <person name="Dai N."/>
            <person name="Sheng W."/>
            <person name="Hou X."/>
            <person name="Wei L."/>
        </authorList>
    </citation>
    <scope>NUCLEOTIDE SEQUENCE</scope>
    <source>
        <strain evidence="2">G02</strain>
        <tissue evidence="2">Leaf</tissue>
    </source>
</reference>
<name>A0AAW2RI14_SESRA</name>
<gene>
    <name evidence="2" type="ORF">Sradi_3214600</name>
</gene>
<feature type="region of interest" description="Disordered" evidence="1">
    <location>
        <begin position="38"/>
        <end position="64"/>
    </location>
</feature>
<comment type="caution">
    <text evidence="2">The sequence shown here is derived from an EMBL/GenBank/DDBJ whole genome shotgun (WGS) entry which is preliminary data.</text>
</comment>
<sequence length="64" mass="7200">MVGFLQLAHRAIDEGDSVAMAELTKLKQHWEEKFGPLPMVHSHKVTPTGDDNHARGGRWSSFDE</sequence>
<evidence type="ECO:0000256" key="1">
    <source>
        <dbReference type="SAM" id="MobiDB-lite"/>
    </source>
</evidence>
<proteinExistence type="predicted"/>
<reference evidence="2" key="2">
    <citation type="journal article" date="2024" name="Plant">
        <title>Genomic evolution and insights into agronomic trait innovations of Sesamum species.</title>
        <authorList>
            <person name="Miao H."/>
            <person name="Wang L."/>
            <person name="Qu L."/>
            <person name="Liu H."/>
            <person name="Sun Y."/>
            <person name="Le M."/>
            <person name="Wang Q."/>
            <person name="Wei S."/>
            <person name="Zheng Y."/>
            <person name="Lin W."/>
            <person name="Duan Y."/>
            <person name="Cao H."/>
            <person name="Xiong S."/>
            <person name="Wang X."/>
            <person name="Wei L."/>
            <person name="Li C."/>
            <person name="Ma Q."/>
            <person name="Ju M."/>
            <person name="Zhao R."/>
            <person name="Li G."/>
            <person name="Mu C."/>
            <person name="Tian Q."/>
            <person name="Mei H."/>
            <person name="Zhang T."/>
            <person name="Gao T."/>
            <person name="Zhang H."/>
        </authorList>
    </citation>
    <scope>NUCLEOTIDE SEQUENCE</scope>
    <source>
        <strain evidence="2">G02</strain>
    </source>
</reference>
<dbReference type="EMBL" id="JACGWJ010000013">
    <property type="protein sequence ID" value="KAL0379091.1"/>
    <property type="molecule type" value="Genomic_DNA"/>
</dbReference>
<accession>A0AAW2RI14</accession>
<organism evidence="2">
    <name type="scientific">Sesamum radiatum</name>
    <name type="common">Black benniseed</name>
    <dbReference type="NCBI Taxonomy" id="300843"/>
    <lineage>
        <taxon>Eukaryota</taxon>
        <taxon>Viridiplantae</taxon>
        <taxon>Streptophyta</taxon>
        <taxon>Embryophyta</taxon>
        <taxon>Tracheophyta</taxon>
        <taxon>Spermatophyta</taxon>
        <taxon>Magnoliopsida</taxon>
        <taxon>eudicotyledons</taxon>
        <taxon>Gunneridae</taxon>
        <taxon>Pentapetalae</taxon>
        <taxon>asterids</taxon>
        <taxon>lamiids</taxon>
        <taxon>Lamiales</taxon>
        <taxon>Pedaliaceae</taxon>
        <taxon>Sesamum</taxon>
    </lineage>
</organism>
<evidence type="ECO:0000313" key="2">
    <source>
        <dbReference type="EMBL" id="KAL0379091.1"/>
    </source>
</evidence>
<protein>
    <submittedName>
        <fullName evidence="2">Uncharacterized protein</fullName>
    </submittedName>
</protein>